<dbReference type="Proteomes" id="UP000199126">
    <property type="component" value="Unassembled WGS sequence"/>
</dbReference>
<feature type="transmembrane region" description="Helical" evidence="6">
    <location>
        <begin position="346"/>
        <end position="365"/>
    </location>
</feature>
<evidence type="ECO:0000256" key="5">
    <source>
        <dbReference type="ARBA" id="ARBA00023136"/>
    </source>
</evidence>
<evidence type="ECO:0000313" key="8">
    <source>
        <dbReference type="Proteomes" id="UP000199126"/>
    </source>
</evidence>
<feature type="transmembrane region" description="Helical" evidence="6">
    <location>
        <begin position="229"/>
        <end position="250"/>
    </location>
</feature>
<dbReference type="NCBIfam" id="NF037982">
    <property type="entry name" value="Nramp_1"/>
    <property type="match status" value="1"/>
</dbReference>
<dbReference type="PANTHER" id="PTHR11706:SF33">
    <property type="entry name" value="NATURAL RESISTANCE-ASSOCIATED MACROPHAGE PROTEIN 2"/>
    <property type="match status" value="1"/>
</dbReference>
<dbReference type="EMBL" id="FODV01000011">
    <property type="protein sequence ID" value="SEP02863.1"/>
    <property type="molecule type" value="Genomic_DNA"/>
</dbReference>
<feature type="transmembrane region" description="Helical" evidence="6">
    <location>
        <begin position="189"/>
        <end position="208"/>
    </location>
</feature>
<proteinExistence type="predicted"/>
<evidence type="ECO:0000313" key="7">
    <source>
        <dbReference type="EMBL" id="SEP02863.1"/>
    </source>
</evidence>
<dbReference type="RefSeq" id="WP_089826219.1">
    <property type="nucleotide sequence ID" value="NZ_FODV01000011.1"/>
</dbReference>
<comment type="subcellular location">
    <subcellularLocation>
        <location evidence="1">Membrane</location>
        <topology evidence="1">Multi-pass membrane protein</topology>
    </subcellularLocation>
</comment>
<evidence type="ECO:0000256" key="3">
    <source>
        <dbReference type="ARBA" id="ARBA00022692"/>
    </source>
</evidence>
<feature type="transmembrane region" description="Helical" evidence="6">
    <location>
        <begin position="45"/>
        <end position="64"/>
    </location>
</feature>
<organism evidence="7 8">
    <name type="scientific">Halogranum amylolyticum</name>
    <dbReference type="NCBI Taxonomy" id="660520"/>
    <lineage>
        <taxon>Archaea</taxon>
        <taxon>Methanobacteriati</taxon>
        <taxon>Methanobacteriota</taxon>
        <taxon>Stenosarchaea group</taxon>
        <taxon>Halobacteria</taxon>
        <taxon>Halobacteriales</taxon>
        <taxon>Haloferacaceae</taxon>
    </lineage>
</organism>
<feature type="transmembrane region" description="Helical" evidence="6">
    <location>
        <begin position="148"/>
        <end position="169"/>
    </location>
</feature>
<dbReference type="PANTHER" id="PTHR11706">
    <property type="entry name" value="SOLUTE CARRIER PROTEIN FAMILY 11 MEMBER"/>
    <property type="match status" value="1"/>
</dbReference>
<dbReference type="GO" id="GO:0015086">
    <property type="term" value="F:cadmium ion transmembrane transporter activity"/>
    <property type="evidence" value="ECO:0007669"/>
    <property type="project" value="TreeGrafter"/>
</dbReference>
<dbReference type="GO" id="GO:0005886">
    <property type="term" value="C:plasma membrane"/>
    <property type="evidence" value="ECO:0007669"/>
    <property type="project" value="TreeGrafter"/>
</dbReference>
<dbReference type="GO" id="GO:0034755">
    <property type="term" value="P:iron ion transmembrane transport"/>
    <property type="evidence" value="ECO:0007669"/>
    <property type="project" value="TreeGrafter"/>
</dbReference>
<dbReference type="AlphaFoldDB" id="A0A1H8UIT7"/>
<keyword evidence="8" id="KW-1185">Reference proteome</keyword>
<keyword evidence="2" id="KW-0813">Transport</keyword>
<feature type="transmembrane region" description="Helical" evidence="6">
    <location>
        <begin position="377"/>
        <end position="399"/>
    </location>
</feature>
<protein>
    <submittedName>
        <fullName evidence="7">Mn2+ and Fe2+ transporters of the NRAMP family</fullName>
    </submittedName>
</protein>
<feature type="transmembrane region" description="Helical" evidence="6">
    <location>
        <begin position="123"/>
        <end position="141"/>
    </location>
</feature>
<feature type="transmembrane region" description="Helical" evidence="6">
    <location>
        <begin position="319"/>
        <end position="340"/>
    </location>
</feature>
<dbReference type="OrthoDB" id="327373at2157"/>
<evidence type="ECO:0000256" key="6">
    <source>
        <dbReference type="SAM" id="Phobius"/>
    </source>
</evidence>
<accession>A0A1H8UIT7</accession>
<gene>
    <name evidence="7" type="ORF">SAMN04487948_11152</name>
</gene>
<evidence type="ECO:0000256" key="1">
    <source>
        <dbReference type="ARBA" id="ARBA00004141"/>
    </source>
</evidence>
<feature type="transmembrane region" description="Helical" evidence="6">
    <location>
        <begin position="12"/>
        <end position="39"/>
    </location>
</feature>
<dbReference type="GO" id="GO:0005384">
    <property type="term" value="F:manganese ion transmembrane transporter activity"/>
    <property type="evidence" value="ECO:0007669"/>
    <property type="project" value="TreeGrafter"/>
</dbReference>
<keyword evidence="4 6" id="KW-1133">Transmembrane helix</keyword>
<sequence length="408" mass="42488">MSNTERTLTNRLRAIGPALVLAAVVVGPGSITLSILVGGSFGYELLWVPVVATIFMITFTWLAARIGLVTGQTLFSVTRAKYGDVIALAGGGFSFLTILAFQTGNNAGIGFASAALFGGDPRFWAAVFTALAVGFVWLPALYEKVETLVKVVVGIMLVSFVGTLAIVGIDFQPAIAGLVPRFPTTSSVFLALGLAATNFSIAAAAYQTHLMKENSWGPERLVEEGVDTILGIAILGVIVMTILLTSAGVLHGSDASATSAQGMASVLRPAVGDGAFYLFLIGFFFASLSSLVVNALIGATLLVDGYGGDASMEGRPVKLWSVAAMVLGLVVVLIAGGSPIELLRTAQALAIIAFPLLGFLVIAISRDHEFMGEYRNSPAVTALAVLGYLAILAIVYNYLRTLVPALPP</sequence>
<dbReference type="Pfam" id="PF01566">
    <property type="entry name" value="Nramp"/>
    <property type="match status" value="1"/>
</dbReference>
<reference evidence="8" key="1">
    <citation type="submission" date="2016-10" db="EMBL/GenBank/DDBJ databases">
        <authorList>
            <person name="Varghese N."/>
            <person name="Submissions S."/>
        </authorList>
    </citation>
    <scope>NUCLEOTIDE SEQUENCE [LARGE SCALE GENOMIC DNA]</scope>
    <source>
        <strain evidence="8">CGMCC 1.10121</strain>
    </source>
</reference>
<evidence type="ECO:0000256" key="2">
    <source>
        <dbReference type="ARBA" id="ARBA00022448"/>
    </source>
</evidence>
<evidence type="ECO:0000256" key="4">
    <source>
        <dbReference type="ARBA" id="ARBA00022989"/>
    </source>
</evidence>
<keyword evidence="3 6" id="KW-0812">Transmembrane</keyword>
<keyword evidence="5 6" id="KW-0472">Membrane</keyword>
<name>A0A1H8UIT7_9EURY</name>
<dbReference type="InterPro" id="IPR001046">
    <property type="entry name" value="NRAMP_fam"/>
</dbReference>
<feature type="transmembrane region" description="Helical" evidence="6">
    <location>
        <begin position="275"/>
        <end position="307"/>
    </location>
</feature>
<feature type="transmembrane region" description="Helical" evidence="6">
    <location>
        <begin position="85"/>
        <end position="103"/>
    </location>
</feature>